<proteinExistence type="predicted"/>
<dbReference type="GO" id="GO:0015276">
    <property type="term" value="F:ligand-gated monoatomic ion channel activity"/>
    <property type="evidence" value="ECO:0007669"/>
    <property type="project" value="InterPro"/>
</dbReference>
<dbReference type="Pfam" id="PF00060">
    <property type="entry name" value="Lig_chan"/>
    <property type="match status" value="1"/>
</dbReference>
<evidence type="ECO:0000256" key="2">
    <source>
        <dbReference type="ARBA" id="ARBA00022448"/>
    </source>
</evidence>
<feature type="domain" description="Ionotropic glutamate receptor C-terminal" evidence="12">
    <location>
        <begin position="32"/>
        <end position="380"/>
    </location>
</feature>
<gene>
    <name evidence="13" type="ORF">DPMN_107188</name>
</gene>
<dbReference type="Gene3D" id="1.10.287.70">
    <property type="match status" value="1"/>
</dbReference>
<dbReference type="InterPro" id="IPR019594">
    <property type="entry name" value="Glu/Gly-bd"/>
</dbReference>
<keyword evidence="2" id="KW-0813">Transport</keyword>
<keyword evidence="4 11" id="KW-1133">Transmembrane helix</keyword>
<reference evidence="13" key="2">
    <citation type="submission" date="2020-11" db="EMBL/GenBank/DDBJ databases">
        <authorList>
            <person name="McCartney M.A."/>
            <person name="Auch B."/>
            <person name="Kono T."/>
            <person name="Mallez S."/>
            <person name="Becker A."/>
            <person name="Gohl D.M."/>
            <person name="Silverstein K.A.T."/>
            <person name="Koren S."/>
            <person name="Bechman K.B."/>
            <person name="Herman A."/>
            <person name="Abrahante J.E."/>
            <person name="Garbe J."/>
        </authorList>
    </citation>
    <scope>NUCLEOTIDE SEQUENCE</scope>
    <source>
        <strain evidence="13">Duluth1</strain>
        <tissue evidence="13">Whole animal</tissue>
    </source>
</reference>
<comment type="subcellular location">
    <subcellularLocation>
        <location evidence="1">Membrane</location>
        <topology evidence="1">Multi-pass membrane protein</topology>
    </subcellularLocation>
</comment>
<evidence type="ECO:0000313" key="14">
    <source>
        <dbReference type="Proteomes" id="UP000828390"/>
    </source>
</evidence>
<keyword evidence="5" id="KW-0406">Ion transport</keyword>
<comment type="caution">
    <text evidence="13">The sequence shown here is derived from an EMBL/GenBank/DDBJ whole genome shotgun (WGS) entry which is preliminary data.</text>
</comment>
<dbReference type="SMART" id="SM00079">
    <property type="entry name" value="PBPe"/>
    <property type="match status" value="1"/>
</dbReference>
<organism evidence="13 14">
    <name type="scientific">Dreissena polymorpha</name>
    <name type="common">Zebra mussel</name>
    <name type="synonym">Mytilus polymorpha</name>
    <dbReference type="NCBI Taxonomy" id="45954"/>
    <lineage>
        <taxon>Eukaryota</taxon>
        <taxon>Metazoa</taxon>
        <taxon>Spiralia</taxon>
        <taxon>Lophotrochozoa</taxon>
        <taxon>Mollusca</taxon>
        <taxon>Bivalvia</taxon>
        <taxon>Autobranchia</taxon>
        <taxon>Heteroconchia</taxon>
        <taxon>Euheterodonta</taxon>
        <taxon>Imparidentia</taxon>
        <taxon>Neoheterodontei</taxon>
        <taxon>Myida</taxon>
        <taxon>Dreissenoidea</taxon>
        <taxon>Dreissenidae</taxon>
        <taxon>Dreissena</taxon>
    </lineage>
</organism>
<feature type="transmembrane region" description="Helical" evidence="11">
    <location>
        <begin position="411"/>
        <end position="430"/>
    </location>
</feature>
<protein>
    <recommendedName>
        <fullName evidence="12">Ionotropic glutamate receptor C-terminal domain-containing protein</fullName>
    </recommendedName>
</protein>
<evidence type="ECO:0000256" key="6">
    <source>
        <dbReference type="ARBA" id="ARBA00023136"/>
    </source>
</evidence>
<keyword evidence="14" id="KW-1185">Reference proteome</keyword>
<sequence length="452" mass="51180">MCCKLVELYVILFSFISSFGTGDFHDRMDFPHYNISIAEVEPYIMKDGPLYKGYMVDLIAMLANLSNFTFTLHDAFNEDGRQPTGYSERLGNVIGHVVSQSFDIGLSDLMITEEASRAVYFTRPFSISGARILMLKPRPRKLISLMLLVPLDPELWTLLVCSGMLVGVLICVFNRFSRTALKNGVLEDLTIPVTCFISRMKDDKPLTTPSRLLLAFWRAFVLINACSYLANLASYIFSENSRSQAELPFKTFSDLTSQSRVSYGGWLGMQLNTHDTLQQKMLKYLNSQYSFYTDLSVAVEEIASKNGMYVAIVDGQAGEYLVNSDCRFLLLKDELYTIAYSIVCGKTERGRKACDAMSDAIIHLQTEGILVELKRKWWSQQTSCHHVSEEDFEMSHGAHMVKFEPMQIADVAVACILLFVGVCIAACIWVTQLLRRKRQMEHTDHSNEMDSV</sequence>
<evidence type="ECO:0000256" key="11">
    <source>
        <dbReference type="SAM" id="Phobius"/>
    </source>
</evidence>
<dbReference type="SUPFAM" id="SSF53850">
    <property type="entry name" value="Periplasmic binding protein-like II"/>
    <property type="match status" value="1"/>
</dbReference>
<evidence type="ECO:0000256" key="9">
    <source>
        <dbReference type="ARBA" id="ARBA00023286"/>
    </source>
</evidence>
<dbReference type="EMBL" id="JAIWYP010000004">
    <property type="protein sequence ID" value="KAH3833872.1"/>
    <property type="molecule type" value="Genomic_DNA"/>
</dbReference>
<evidence type="ECO:0000256" key="10">
    <source>
        <dbReference type="ARBA" id="ARBA00023303"/>
    </source>
</evidence>
<dbReference type="PANTHER" id="PTHR18966">
    <property type="entry name" value="IONOTROPIC GLUTAMATE RECEPTOR"/>
    <property type="match status" value="1"/>
</dbReference>
<evidence type="ECO:0000259" key="12">
    <source>
        <dbReference type="SMART" id="SM00079"/>
    </source>
</evidence>
<dbReference type="InterPro" id="IPR001320">
    <property type="entry name" value="Iontro_rcpt_C"/>
</dbReference>
<keyword evidence="3 11" id="KW-0812">Transmembrane</keyword>
<evidence type="ECO:0000256" key="1">
    <source>
        <dbReference type="ARBA" id="ARBA00004141"/>
    </source>
</evidence>
<dbReference type="GO" id="GO:0016020">
    <property type="term" value="C:membrane"/>
    <property type="evidence" value="ECO:0007669"/>
    <property type="project" value="UniProtKB-SubCell"/>
</dbReference>
<feature type="transmembrane region" description="Helical" evidence="11">
    <location>
        <begin position="155"/>
        <end position="173"/>
    </location>
</feature>
<keyword evidence="8" id="KW-0325">Glycoprotein</keyword>
<evidence type="ECO:0000256" key="3">
    <source>
        <dbReference type="ARBA" id="ARBA00022692"/>
    </source>
</evidence>
<dbReference type="Pfam" id="PF10613">
    <property type="entry name" value="Lig_chan-Glu_bd"/>
    <property type="match status" value="1"/>
</dbReference>
<keyword evidence="9" id="KW-1071">Ligand-gated ion channel</keyword>
<name>A0A9D4K697_DREPO</name>
<keyword evidence="10" id="KW-0407">Ion channel</keyword>
<dbReference type="Proteomes" id="UP000828390">
    <property type="component" value="Unassembled WGS sequence"/>
</dbReference>
<evidence type="ECO:0000256" key="7">
    <source>
        <dbReference type="ARBA" id="ARBA00023170"/>
    </source>
</evidence>
<feature type="transmembrane region" description="Helical" evidence="11">
    <location>
        <begin position="212"/>
        <end position="237"/>
    </location>
</feature>
<evidence type="ECO:0000256" key="4">
    <source>
        <dbReference type="ARBA" id="ARBA00022989"/>
    </source>
</evidence>
<keyword evidence="7" id="KW-0675">Receptor</keyword>
<evidence type="ECO:0000313" key="13">
    <source>
        <dbReference type="EMBL" id="KAH3833872.1"/>
    </source>
</evidence>
<dbReference type="InterPro" id="IPR015683">
    <property type="entry name" value="Ionotropic_Glu_rcpt"/>
</dbReference>
<dbReference type="Gene3D" id="3.40.190.10">
    <property type="entry name" value="Periplasmic binding protein-like II"/>
    <property type="match status" value="1"/>
</dbReference>
<keyword evidence="6 11" id="KW-0472">Membrane</keyword>
<evidence type="ECO:0000256" key="8">
    <source>
        <dbReference type="ARBA" id="ARBA00023180"/>
    </source>
</evidence>
<evidence type="ECO:0000256" key="5">
    <source>
        <dbReference type="ARBA" id="ARBA00023065"/>
    </source>
</evidence>
<reference evidence="13" key="1">
    <citation type="journal article" date="2019" name="bioRxiv">
        <title>The Genome of the Zebra Mussel, Dreissena polymorpha: A Resource for Invasive Species Research.</title>
        <authorList>
            <person name="McCartney M.A."/>
            <person name="Auch B."/>
            <person name="Kono T."/>
            <person name="Mallez S."/>
            <person name="Zhang Y."/>
            <person name="Obille A."/>
            <person name="Becker A."/>
            <person name="Abrahante J.E."/>
            <person name="Garbe J."/>
            <person name="Badalamenti J.P."/>
            <person name="Herman A."/>
            <person name="Mangelson H."/>
            <person name="Liachko I."/>
            <person name="Sullivan S."/>
            <person name="Sone E.D."/>
            <person name="Koren S."/>
            <person name="Silverstein K.A.T."/>
            <person name="Beckman K.B."/>
            <person name="Gohl D.M."/>
        </authorList>
    </citation>
    <scope>NUCLEOTIDE SEQUENCE</scope>
    <source>
        <strain evidence="13">Duluth1</strain>
        <tissue evidence="13">Whole animal</tissue>
    </source>
</reference>
<dbReference type="AlphaFoldDB" id="A0A9D4K697"/>
<accession>A0A9D4K697</accession>